<evidence type="ECO:0000256" key="4">
    <source>
        <dbReference type="ARBA" id="ARBA00023004"/>
    </source>
</evidence>
<name>Q60AG7_METCA</name>
<dbReference type="GO" id="GO:0003824">
    <property type="term" value="F:catalytic activity"/>
    <property type="evidence" value="ECO:0007669"/>
    <property type="project" value="InterPro"/>
</dbReference>
<feature type="domain" description="Radical SAM core" evidence="6">
    <location>
        <begin position="1"/>
        <end position="260"/>
    </location>
</feature>
<evidence type="ECO:0000256" key="5">
    <source>
        <dbReference type="ARBA" id="ARBA00023014"/>
    </source>
</evidence>
<dbReference type="KEGG" id="mca:MCA0891"/>
<dbReference type="GO" id="GO:0051536">
    <property type="term" value="F:iron-sulfur cluster binding"/>
    <property type="evidence" value="ECO:0007669"/>
    <property type="project" value="UniProtKB-KW"/>
</dbReference>
<evidence type="ECO:0000259" key="6">
    <source>
        <dbReference type="PROSITE" id="PS51918"/>
    </source>
</evidence>
<dbReference type="PANTHER" id="PTHR11228:SF34">
    <property type="entry name" value="TUNGSTEN-CONTAINING ALDEHYDE FERREDOXIN OXIDOREDUCTASE COFACTOR MODIFYING PROTEIN"/>
    <property type="match status" value="1"/>
</dbReference>
<accession>Q60AG7</accession>
<evidence type="ECO:0000256" key="3">
    <source>
        <dbReference type="ARBA" id="ARBA00022723"/>
    </source>
</evidence>
<dbReference type="InterPro" id="IPR023885">
    <property type="entry name" value="4Fe4S-binding_SPASM_dom"/>
</dbReference>
<reference evidence="7 8" key="1">
    <citation type="journal article" date="2004" name="PLoS Biol.">
        <title>Genomic insights into methanotrophy: the complete genome sequence of Methylococcus capsulatus (Bath).</title>
        <authorList>
            <person name="Ward N.L."/>
            <person name="Larsen O."/>
            <person name="Sakwa J."/>
            <person name="Bruseth L."/>
            <person name="Khouri H.M."/>
            <person name="Durkin A.S."/>
            <person name="Dimitrov G."/>
            <person name="Jiang L."/>
            <person name="Scanlan D."/>
            <person name="Kang K.H."/>
            <person name="Lewis M.R."/>
            <person name="Nelson K.E."/>
            <person name="Methe B.A."/>
            <person name="Wu M."/>
            <person name="Heidelberg J.F."/>
            <person name="Paulsen I.T."/>
            <person name="Fouts D.E."/>
            <person name="Ravel J."/>
            <person name="Tettelin H."/>
            <person name="Ren Q."/>
            <person name="Read T.D."/>
            <person name="DeBoy R.T."/>
            <person name="Seshadri R."/>
            <person name="Salzberg S.L."/>
            <person name="Jensen H.B."/>
            <person name="Birkeland N.K."/>
            <person name="Nelson W.C."/>
            <person name="Dodson R.J."/>
            <person name="Grindhaug S.H."/>
            <person name="Holt I.E."/>
            <person name="Eidhammer I."/>
            <person name="Jonasen I."/>
            <person name="Vanaken S."/>
            <person name="Utterback T.R."/>
            <person name="Feldblyum T.V."/>
            <person name="Fraser C.M."/>
            <person name="Lillehaug J.R."/>
            <person name="Eisen J.A."/>
        </authorList>
    </citation>
    <scope>NUCLEOTIDE SEQUENCE [LARGE SCALE GENOMIC DNA]</scope>
    <source>
        <strain evidence="8">ATCC 33009 / NCIMB 11132 / Bath</strain>
    </source>
</reference>
<keyword evidence="3" id="KW-0479">Metal-binding</keyword>
<dbReference type="SFLD" id="SFLDS00029">
    <property type="entry name" value="Radical_SAM"/>
    <property type="match status" value="1"/>
</dbReference>
<evidence type="ECO:0000313" key="7">
    <source>
        <dbReference type="EMBL" id="AAU92989.1"/>
    </source>
</evidence>
<dbReference type="STRING" id="243233.MCA0891"/>
<keyword evidence="2" id="KW-0949">S-adenosyl-L-methionine</keyword>
<gene>
    <name evidence="7" type="ordered locus">MCA0891</name>
</gene>
<dbReference type="GO" id="GO:0046872">
    <property type="term" value="F:metal ion binding"/>
    <property type="evidence" value="ECO:0007669"/>
    <property type="project" value="UniProtKB-KW"/>
</dbReference>
<dbReference type="Gene3D" id="3.20.20.70">
    <property type="entry name" value="Aldolase class I"/>
    <property type="match status" value="1"/>
</dbReference>
<dbReference type="SUPFAM" id="SSF102114">
    <property type="entry name" value="Radical SAM enzymes"/>
    <property type="match status" value="1"/>
</dbReference>
<dbReference type="Pfam" id="PF04055">
    <property type="entry name" value="Radical_SAM"/>
    <property type="match status" value="1"/>
</dbReference>
<dbReference type="RefSeq" id="WP_010960206.1">
    <property type="nucleotide sequence ID" value="NC_002977.6"/>
</dbReference>
<keyword evidence="5" id="KW-0411">Iron-sulfur</keyword>
<comment type="cofactor">
    <cofactor evidence="1">
        <name>[4Fe-4S] cluster</name>
        <dbReference type="ChEBI" id="CHEBI:49883"/>
    </cofactor>
</comment>
<dbReference type="PROSITE" id="PS51918">
    <property type="entry name" value="RADICAL_SAM"/>
    <property type="match status" value="1"/>
</dbReference>
<evidence type="ECO:0000256" key="2">
    <source>
        <dbReference type="ARBA" id="ARBA00022691"/>
    </source>
</evidence>
<dbReference type="CDD" id="cd21109">
    <property type="entry name" value="SPASM"/>
    <property type="match status" value="1"/>
</dbReference>
<dbReference type="eggNOG" id="COG0535">
    <property type="taxonomic scope" value="Bacteria"/>
</dbReference>
<keyword evidence="4" id="KW-0408">Iron</keyword>
<dbReference type="Proteomes" id="UP000006821">
    <property type="component" value="Chromosome"/>
</dbReference>
<dbReference type="PANTHER" id="PTHR11228">
    <property type="entry name" value="RADICAL SAM DOMAIN PROTEIN"/>
    <property type="match status" value="1"/>
</dbReference>
<protein>
    <recommendedName>
        <fullName evidence="6">Radical SAM core domain-containing protein</fullName>
    </recommendedName>
</protein>
<dbReference type="CDD" id="cd01335">
    <property type="entry name" value="Radical_SAM"/>
    <property type="match status" value="1"/>
</dbReference>
<dbReference type="EMBL" id="AE017282">
    <property type="protein sequence ID" value="AAU92989.1"/>
    <property type="molecule type" value="Genomic_DNA"/>
</dbReference>
<dbReference type="AlphaFoldDB" id="Q60AG7"/>
<dbReference type="InterPro" id="IPR007197">
    <property type="entry name" value="rSAM"/>
</dbReference>
<dbReference type="InterPro" id="IPR050377">
    <property type="entry name" value="Radical_SAM_PqqE_MftC-like"/>
</dbReference>
<dbReference type="Pfam" id="PF13186">
    <property type="entry name" value="SPASM"/>
    <property type="match status" value="1"/>
</dbReference>
<proteinExistence type="predicted"/>
<dbReference type="HOGENOM" id="CLU_067258_0_0_6"/>
<sequence>MIRYDLIGLSYTRTCPLTCGHCITESSPHVKGKMQIEQVSEYLKVIPPFASGVCFTGGEPFLYYQDILELVLQAKDLGLKTSLVTGAGWVRGESSTRARIKALAEAGLGHICISWDQYHEEFSARDRPLRLARLAIEAGMGVAVRVVTSTEEQKEAYHALFDGLPVYLQYQAPVKVGRAASLPAEHFTFVAEPPAGVCNVILTPVIEADGTVYACCGPSYYAGKSSPLRLGNTFEEPLEDILARAREDALLELILNAGPHGLYQLLKEHPVGQERFKARPAYTGICELCMDITNDPELVAAARERLADLDAQRLRVAARLWMKHKLRPEIRKKQTTMKQTEPET</sequence>
<dbReference type="InterPro" id="IPR058240">
    <property type="entry name" value="rSAM_sf"/>
</dbReference>
<evidence type="ECO:0000256" key="1">
    <source>
        <dbReference type="ARBA" id="ARBA00001966"/>
    </source>
</evidence>
<evidence type="ECO:0000313" key="8">
    <source>
        <dbReference type="Proteomes" id="UP000006821"/>
    </source>
</evidence>
<dbReference type="SFLD" id="SFLDG01067">
    <property type="entry name" value="SPASM/twitch_domain_containing"/>
    <property type="match status" value="1"/>
</dbReference>
<dbReference type="InterPro" id="IPR013785">
    <property type="entry name" value="Aldolase_TIM"/>
</dbReference>
<dbReference type="GeneID" id="88223196"/>
<organism evidence="7 8">
    <name type="scientific">Methylococcus capsulatus (strain ATCC 33009 / NCIMB 11132 / Bath)</name>
    <dbReference type="NCBI Taxonomy" id="243233"/>
    <lineage>
        <taxon>Bacteria</taxon>
        <taxon>Pseudomonadati</taxon>
        <taxon>Pseudomonadota</taxon>
        <taxon>Gammaproteobacteria</taxon>
        <taxon>Methylococcales</taxon>
        <taxon>Methylococcaceae</taxon>
        <taxon>Methylococcus</taxon>
    </lineage>
</organism>